<sequence>MKSIKYELLGFSGLVGALMLVLLLPGGEQERETIKALADGMVSMQAFDPE</sequence>
<comment type="caution">
    <text evidence="2">The sequence shown here is derived from an EMBL/GenBank/DDBJ whole genome shotgun (WGS) entry which is preliminary data.</text>
</comment>
<evidence type="ECO:0000256" key="1">
    <source>
        <dbReference type="SAM" id="Phobius"/>
    </source>
</evidence>
<protein>
    <submittedName>
        <fullName evidence="2">Uncharacterized protein</fullName>
    </submittedName>
</protein>
<dbReference type="EMBL" id="SLXP01000007">
    <property type="protein sequence ID" value="TCP40571.1"/>
    <property type="molecule type" value="Genomic_DNA"/>
</dbReference>
<keyword evidence="3" id="KW-1185">Reference proteome</keyword>
<keyword evidence="1" id="KW-0812">Transmembrane</keyword>
<evidence type="ECO:0000313" key="2">
    <source>
        <dbReference type="EMBL" id="TCP40571.1"/>
    </source>
</evidence>
<keyword evidence="1" id="KW-1133">Transmembrane helix</keyword>
<dbReference type="AlphaFoldDB" id="A0A4R2Q1V1"/>
<gene>
    <name evidence="2" type="ORF">EV662_107182</name>
</gene>
<name>A0A4R2Q1V1_9RHOB</name>
<proteinExistence type="predicted"/>
<keyword evidence="1" id="KW-0472">Membrane</keyword>
<dbReference type="Proteomes" id="UP000294835">
    <property type="component" value="Unassembled WGS sequence"/>
</dbReference>
<feature type="transmembrane region" description="Helical" evidence="1">
    <location>
        <begin position="6"/>
        <end position="25"/>
    </location>
</feature>
<accession>A0A4R2Q1V1</accession>
<organism evidence="2 3">
    <name type="scientific">Rhodovulum marinum</name>
    <dbReference type="NCBI Taxonomy" id="320662"/>
    <lineage>
        <taxon>Bacteria</taxon>
        <taxon>Pseudomonadati</taxon>
        <taxon>Pseudomonadota</taxon>
        <taxon>Alphaproteobacteria</taxon>
        <taxon>Rhodobacterales</taxon>
        <taxon>Paracoccaceae</taxon>
        <taxon>Rhodovulum</taxon>
    </lineage>
</organism>
<evidence type="ECO:0000313" key="3">
    <source>
        <dbReference type="Proteomes" id="UP000294835"/>
    </source>
</evidence>
<reference evidence="2 3" key="1">
    <citation type="submission" date="2019-03" db="EMBL/GenBank/DDBJ databases">
        <title>Genomic Encyclopedia of Type Strains, Phase IV (KMG-IV): sequencing the most valuable type-strain genomes for metagenomic binning, comparative biology and taxonomic classification.</title>
        <authorList>
            <person name="Goeker M."/>
        </authorList>
    </citation>
    <scope>NUCLEOTIDE SEQUENCE [LARGE SCALE GENOMIC DNA]</scope>
    <source>
        <strain evidence="2 3">DSM 18063</strain>
    </source>
</reference>
<dbReference type="RefSeq" id="WP_165915586.1">
    <property type="nucleotide sequence ID" value="NZ_SLXP01000007.1"/>
</dbReference>